<protein>
    <recommendedName>
        <fullName evidence="3">HAT C-terminal dimerisation domain-containing protein</fullName>
    </recommendedName>
</protein>
<dbReference type="EMBL" id="JACMRX010000001">
    <property type="protein sequence ID" value="KAF7998487.1"/>
    <property type="molecule type" value="Genomic_DNA"/>
</dbReference>
<proteinExistence type="predicted"/>
<dbReference type="PANTHER" id="PTHR37162">
    <property type="entry name" value="HAT FAMILY DIMERISATION DOMAINCONTAINING PROTEIN-RELATED"/>
    <property type="match status" value="1"/>
</dbReference>
<accession>A0A834Y5Z1</accession>
<keyword evidence="2" id="KW-1185">Reference proteome</keyword>
<reference evidence="1 2" key="1">
    <citation type="submission" date="2020-08" db="EMBL/GenBank/DDBJ databases">
        <title>Aphidius gifuensis genome sequencing and assembly.</title>
        <authorList>
            <person name="Du Z."/>
        </authorList>
    </citation>
    <scope>NUCLEOTIDE SEQUENCE [LARGE SCALE GENOMIC DNA]</scope>
    <source>
        <strain evidence="1">YNYX2018</strain>
        <tissue evidence="1">Adults</tissue>
    </source>
</reference>
<name>A0A834Y5Z1_APHGI</name>
<evidence type="ECO:0008006" key="3">
    <source>
        <dbReference type="Google" id="ProtNLM"/>
    </source>
</evidence>
<evidence type="ECO:0000313" key="2">
    <source>
        <dbReference type="Proteomes" id="UP000639338"/>
    </source>
</evidence>
<dbReference type="AlphaFoldDB" id="A0A834Y5Z1"/>
<dbReference type="PANTHER" id="PTHR37162:SF1">
    <property type="entry name" value="BED-TYPE DOMAIN-CONTAINING PROTEIN"/>
    <property type="match status" value="1"/>
</dbReference>
<comment type="caution">
    <text evidence="1">The sequence shown here is derived from an EMBL/GenBank/DDBJ whole genome shotgun (WGS) entry which is preliminary data.</text>
</comment>
<dbReference type="SUPFAM" id="SSF53098">
    <property type="entry name" value="Ribonuclease H-like"/>
    <property type="match status" value="1"/>
</dbReference>
<dbReference type="OrthoDB" id="7700659at2759"/>
<dbReference type="InterPro" id="IPR012337">
    <property type="entry name" value="RNaseH-like_sf"/>
</dbReference>
<sequence>MKCTCHSLNLCCSNAAKFIPEDTEYLVRELYNFFSFSSLRTLKYQETFDLLNTGINSKPFRKSIKIADTRWLSYGAAVKRVMEQWHELKLHFKLIASKEGDKANLIYTKMKDDSNRLYLVFLNPILDQMNSLNIKFQSDKFDVGSAYTDMATTFMSLASRILKPLFMTQASISQNLLSQVMAAVTNPLAYLSIDNINYGTEFSQELQKSSLSSEVMKRLKKDCCNYLIRLLYEMKNRLPENMEKFEKFKLLKPKECLKTAERKKFKVLWEVIKDFVNPEVSINVHESQWDKLPFVNWKHYFPKEIIPTNIILFWPEVFKFQDAAGDLFFKELAETVIRMLSIPTSNACAERVFSVMKLTKTILRNQMQYELLVAIMRLVIYMNVFKMTSKTFQPTNDMLKRFNTATMYSCTKNISEADQREETDVFDCVNEFDNCIVTGALVRLDPHRVRVGEAPPRVKILRGILSNLQGREIRLLIWDKRVAEFEYRIFCQVLRINRPKVVVANPQYFDPGQNLMPLELSVQTSTFIDIVGPMVEEIPVMPDIPSYELSAIGNILGAVRLVAFIRYPIERQVVGNYSFGSGAITDGVHHLCVNVAGAQGPSHAAGTHNVVTGDLRRNNYETIVLQVADMANI</sequence>
<gene>
    <name evidence="1" type="ORF">HCN44_010895</name>
</gene>
<dbReference type="Proteomes" id="UP000639338">
    <property type="component" value="Unassembled WGS sequence"/>
</dbReference>
<organism evidence="1 2">
    <name type="scientific">Aphidius gifuensis</name>
    <name type="common">Parasitoid wasp</name>
    <dbReference type="NCBI Taxonomy" id="684658"/>
    <lineage>
        <taxon>Eukaryota</taxon>
        <taxon>Metazoa</taxon>
        <taxon>Ecdysozoa</taxon>
        <taxon>Arthropoda</taxon>
        <taxon>Hexapoda</taxon>
        <taxon>Insecta</taxon>
        <taxon>Pterygota</taxon>
        <taxon>Neoptera</taxon>
        <taxon>Endopterygota</taxon>
        <taxon>Hymenoptera</taxon>
        <taxon>Apocrita</taxon>
        <taxon>Ichneumonoidea</taxon>
        <taxon>Braconidae</taxon>
        <taxon>Aphidiinae</taxon>
        <taxon>Aphidius</taxon>
    </lineage>
</organism>
<evidence type="ECO:0000313" key="1">
    <source>
        <dbReference type="EMBL" id="KAF7998487.1"/>
    </source>
</evidence>